<evidence type="ECO:0000256" key="1">
    <source>
        <dbReference type="ARBA" id="ARBA00000085"/>
    </source>
</evidence>
<protein>
    <recommendedName>
        <fullName evidence="3">histidine kinase</fullName>
        <ecNumber evidence="3">2.7.13.3</ecNumber>
    </recommendedName>
</protein>
<dbReference type="Proteomes" id="UP000823935">
    <property type="component" value="Unassembled WGS sequence"/>
</dbReference>
<dbReference type="GO" id="GO:0000155">
    <property type="term" value="F:phosphorelay sensor kinase activity"/>
    <property type="evidence" value="ECO:0007669"/>
    <property type="project" value="InterPro"/>
</dbReference>
<dbReference type="InterPro" id="IPR003594">
    <property type="entry name" value="HATPase_dom"/>
</dbReference>
<comment type="catalytic activity">
    <reaction evidence="1">
        <text>ATP + protein L-histidine = ADP + protein N-phospho-L-histidine.</text>
        <dbReference type="EC" id="2.7.13.3"/>
    </reaction>
</comment>
<evidence type="ECO:0000256" key="8">
    <source>
        <dbReference type="SAM" id="Phobius"/>
    </source>
</evidence>
<dbReference type="Pfam" id="PF02518">
    <property type="entry name" value="HATPase_c"/>
    <property type="match status" value="1"/>
</dbReference>
<comment type="subcellular location">
    <subcellularLocation>
        <location evidence="2">Membrane</location>
    </subcellularLocation>
</comment>
<evidence type="ECO:0000256" key="6">
    <source>
        <dbReference type="ARBA" id="ARBA00022777"/>
    </source>
</evidence>
<name>A0A9D1JJ52_9FIRM</name>
<dbReference type="InterPro" id="IPR003661">
    <property type="entry name" value="HisK_dim/P_dom"/>
</dbReference>
<keyword evidence="8" id="KW-0812">Transmembrane</keyword>
<sequence>MPGDWQIWVGAALGLAGVAAALGMALYCRVQMNRMEEILARFAEKGEAGLSDIREQRESKLVSQMAHLLRRTEMEEKQASQERDQVTALLSDLSHQLKTPLANMVMYTELLEDPSLSEEEKTLFVRETRHQAEKMQWLMKNMLKASQLEQGILSFPSGYAGIKETIGKAVTAVYAGAADKQIRVVTEEFADRRLYHNPKWTMEALGNILDNAVKYSPQGSVIAVRVRPLEIYTRIEIEDQGIGISPNHYNDIFKRFYRGQEVACQEGNGLGLYLAQLILNKEKGYITVAPGKEKGSCFQVFLLNEAQA</sequence>
<dbReference type="AlphaFoldDB" id="A0A9D1JJ52"/>
<comment type="caution">
    <text evidence="10">The sequence shown here is derived from an EMBL/GenBank/DDBJ whole genome shotgun (WGS) entry which is preliminary data.</text>
</comment>
<keyword evidence="8" id="KW-1133">Transmembrane helix</keyword>
<dbReference type="Gene3D" id="1.10.287.130">
    <property type="match status" value="1"/>
</dbReference>
<evidence type="ECO:0000256" key="5">
    <source>
        <dbReference type="ARBA" id="ARBA00022679"/>
    </source>
</evidence>
<dbReference type="PROSITE" id="PS50109">
    <property type="entry name" value="HIS_KIN"/>
    <property type="match status" value="1"/>
</dbReference>
<dbReference type="GO" id="GO:0016036">
    <property type="term" value="P:cellular response to phosphate starvation"/>
    <property type="evidence" value="ECO:0007669"/>
    <property type="project" value="TreeGrafter"/>
</dbReference>
<dbReference type="InterPro" id="IPR036097">
    <property type="entry name" value="HisK_dim/P_sf"/>
</dbReference>
<dbReference type="CDD" id="cd00075">
    <property type="entry name" value="HATPase"/>
    <property type="match status" value="1"/>
</dbReference>
<evidence type="ECO:0000313" key="11">
    <source>
        <dbReference type="Proteomes" id="UP000823935"/>
    </source>
</evidence>
<dbReference type="Gene3D" id="3.30.565.10">
    <property type="entry name" value="Histidine kinase-like ATPase, C-terminal domain"/>
    <property type="match status" value="1"/>
</dbReference>
<reference evidence="10" key="1">
    <citation type="submission" date="2020-10" db="EMBL/GenBank/DDBJ databases">
        <authorList>
            <person name="Gilroy R."/>
        </authorList>
    </citation>
    <scope>NUCLEOTIDE SEQUENCE</scope>
    <source>
        <strain evidence="10">CHK190-19873</strain>
    </source>
</reference>
<keyword evidence="8" id="KW-0472">Membrane</keyword>
<dbReference type="SMART" id="SM00388">
    <property type="entry name" value="HisKA"/>
    <property type="match status" value="1"/>
</dbReference>
<evidence type="ECO:0000256" key="7">
    <source>
        <dbReference type="ARBA" id="ARBA00023012"/>
    </source>
</evidence>
<evidence type="ECO:0000313" key="10">
    <source>
        <dbReference type="EMBL" id="HIS30617.1"/>
    </source>
</evidence>
<evidence type="ECO:0000256" key="2">
    <source>
        <dbReference type="ARBA" id="ARBA00004370"/>
    </source>
</evidence>
<dbReference type="PRINTS" id="PR00344">
    <property type="entry name" value="BCTRLSENSOR"/>
</dbReference>
<keyword evidence="7" id="KW-0902">Two-component regulatory system</keyword>
<dbReference type="GO" id="GO:0005886">
    <property type="term" value="C:plasma membrane"/>
    <property type="evidence" value="ECO:0007669"/>
    <property type="project" value="TreeGrafter"/>
</dbReference>
<evidence type="ECO:0000256" key="3">
    <source>
        <dbReference type="ARBA" id="ARBA00012438"/>
    </source>
</evidence>
<dbReference type="InterPro" id="IPR050351">
    <property type="entry name" value="BphY/WalK/GraS-like"/>
</dbReference>
<proteinExistence type="predicted"/>
<keyword evidence="4" id="KW-0597">Phosphoprotein</keyword>
<reference evidence="10" key="2">
    <citation type="journal article" date="2021" name="PeerJ">
        <title>Extensive microbial diversity within the chicken gut microbiome revealed by metagenomics and culture.</title>
        <authorList>
            <person name="Gilroy R."/>
            <person name="Ravi A."/>
            <person name="Getino M."/>
            <person name="Pursley I."/>
            <person name="Horton D.L."/>
            <person name="Alikhan N.F."/>
            <person name="Baker D."/>
            <person name="Gharbi K."/>
            <person name="Hall N."/>
            <person name="Watson M."/>
            <person name="Adriaenssens E.M."/>
            <person name="Foster-Nyarko E."/>
            <person name="Jarju S."/>
            <person name="Secka A."/>
            <person name="Antonio M."/>
            <person name="Oren A."/>
            <person name="Chaudhuri R.R."/>
            <person name="La Ragione R."/>
            <person name="Hildebrand F."/>
            <person name="Pallen M.J."/>
        </authorList>
    </citation>
    <scope>NUCLEOTIDE SEQUENCE</scope>
    <source>
        <strain evidence="10">CHK190-19873</strain>
    </source>
</reference>
<dbReference type="GO" id="GO:0004721">
    <property type="term" value="F:phosphoprotein phosphatase activity"/>
    <property type="evidence" value="ECO:0007669"/>
    <property type="project" value="TreeGrafter"/>
</dbReference>
<keyword evidence="6 10" id="KW-0418">Kinase</keyword>
<dbReference type="PANTHER" id="PTHR45453">
    <property type="entry name" value="PHOSPHATE REGULON SENSOR PROTEIN PHOR"/>
    <property type="match status" value="1"/>
</dbReference>
<dbReference type="EMBL" id="DVIQ01000021">
    <property type="protein sequence ID" value="HIS30617.1"/>
    <property type="molecule type" value="Genomic_DNA"/>
</dbReference>
<dbReference type="SMART" id="SM00387">
    <property type="entry name" value="HATPase_c"/>
    <property type="match status" value="1"/>
</dbReference>
<feature type="domain" description="Histidine kinase" evidence="9">
    <location>
        <begin position="92"/>
        <end position="306"/>
    </location>
</feature>
<dbReference type="EC" id="2.7.13.3" evidence="3"/>
<dbReference type="Pfam" id="PF00512">
    <property type="entry name" value="HisKA"/>
    <property type="match status" value="1"/>
</dbReference>
<gene>
    <name evidence="10" type="ORF">IAB44_03570</name>
</gene>
<dbReference type="InterPro" id="IPR036890">
    <property type="entry name" value="HATPase_C_sf"/>
</dbReference>
<keyword evidence="5" id="KW-0808">Transferase</keyword>
<dbReference type="SUPFAM" id="SSF55874">
    <property type="entry name" value="ATPase domain of HSP90 chaperone/DNA topoisomerase II/histidine kinase"/>
    <property type="match status" value="1"/>
</dbReference>
<feature type="transmembrane region" description="Helical" evidence="8">
    <location>
        <begin position="6"/>
        <end position="28"/>
    </location>
</feature>
<organism evidence="10 11">
    <name type="scientific">Candidatus Limivivens intestinipullorum</name>
    <dbReference type="NCBI Taxonomy" id="2840858"/>
    <lineage>
        <taxon>Bacteria</taxon>
        <taxon>Bacillati</taxon>
        <taxon>Bacillota</taxon>
        <taxon>Clostridia</taxon>
        <taxon>Lachnospirales</taxon>
        <taxon>Lachnospiraceae</taxon>
        <taxon>Lachnospiraceae incertae sedis</taxon>
        <taxon>Candidatus Limivivens</taxon>
    </lineage>
</organism>
<evidence type="ECO:0000256" key="4">
    <source>
        <dbReference type="ARBA" id="ARBA00022553"/>
    </source>
</evidence>
<accession>A0A9D1JJ52</accession>
<dbReference type="SUPFAM" id="SSF47384">
    <property type="entry name" value="Homodimeric domain of signal transducing histidine kinase"/>
    <property type="match status" value="1"/>
</dbReference>
<dbReference type="InterPro" id="IPR004358">
    <property type="entry name" value="Sig_transdc_His_kin-like_C"/>
</dbReference>
<evidence type="ECO:0000259" key="9">
    <source>
        <dbReference type="PROSITE" id="PS50109"/>
    </source>
</evidence>
<dbReference type="CDD" id="cd00082">
    <property type="entry name" value="HisKA"/>
    <property type="match status" value="1"/>
</dbReference>
<dbReference type="InterPro" id="IPR005467">
    <property type="entry name" value="His_kinase_dom"/>
</dbReference>
<dbReference type="PANTHER" id="PTHR45453:SF1">
    <property type="entry name" value="PHOSPHATE REGULON SENSOR PROTEIN PHOR"/>
    <property type="match status" value="1"/>
</dbReference>